<accession>A0A1H3E4W0</accession>
<evidence type="ECO:0000313" key="3">
    <source>
        <dbReference type="Proteomes" id="UP000198539"/>
    </source>
</evidence>
<evidence type="ECO:0000256" key="1">
    <source>
        <dbReference type="SAM" id="MobiDB-lite"/>
    </source>
</evidence>
<dbReference type="Proteomes" id="UP000198539">
    <property type="component" value="Unassembled WGS sequence"/>
</dbReference>
<dbReference type="EMBL" id="FNOM01000018">
    <property type="protein sequence ID" value="SDX73715.1"/>
    <property type="molecule type" value="Genomic_DNA"/>
</dbReference>
<evidence type="ECO:0000313" key="2">
    <source>
        <dbReference type="EMBL" id="SDX73715.1"/>
    </source>
</evidence>
<dbReference type="STRING" id="564137.SAMN04488238_11810"/>
<dbReference type="AlphaFoldDB" id="A0A1H3E4W0"/>
<dbReference type="RefSeq" id="WP_223814421.1">
    <property type="nucleotide sequence ID" value="NZ_CP061502.1"/>
</dbReference>
<feature type="compositionally biased region" description="Pro residues" evidence="1">
    <location>
        <begin position="722"/>
        <end position="733"/>
    </location>
</feature>
<reference evidence="2 3" key="1">
    <citation type="submission" date="2016-10" db="EMBL/GenBank/DDBJ databases">
        <authorList>
            <person name="de Groot N.N."/>
        </authorList>
    </citation>
    <scope>NUCLEOTIDE SEQUENCE [LARGE SCALE GENOMIC DNA]</scope>
    <source>
        <strain evidence="2 3">CGMCC 1.8894</strain>
    </source>
</reference>
<feature type="region of interest" description="Disordered" evidence="1">
    <location>
        <begin position="1"/>
        <end position="29"/>
    </location>
</feature>
<proteinExistence type="predicted"/>
<protein>
    <recommendedName>
        <fullName evidence="4">Portal protein</fullName>
    </recommendedName>
</protein>
<gene>
    <name evidence="2" type="ORF">SAMN04488238_11810</name>
</gene>
<dbReference type="Pfam" id="PF16510">
    <property type="entry name" value="P22_portal"/>
    <property type="match status" value="1"/>
</dbReference>
<dbReference type="InterPro" id="IPR032427">
    <property type="entry name" value="P22_portal"/>
</dbReference>
<sequence length="745" mass="83951">MAQSDHNGPSAIESTPKRSAKAHGPEVNNRFLYGDDMAKVEKSPLDSERVKNLHTRMVSHYLREMDRQAAWRTRMARDEAFYDSDQWTAEDIQILEARGQDPLVMNVIAQSLNWIIGSQRRARTDYKILPRRKEAAKAAERKSQLLKYLADVNKSRFSESDAFEEMTKAGLSFIECGVQEDTDGEPIYDRYESWRNIVWDSTATERDMSDGRYMFRTKWADLDDACAMFPKRKHHIEASASSTYEFGGSVDRYGDDAMDKAEQDSISDSYSSIEHPDSHRERVRLIEAWFKVPEQEQVMGGGDFAGEMYDPDSPGHVEQVETGQAEVRTRLTYRIYVMVMTTKHVLWFSKSPYRHNRYPFTPMWCYRKAGTREPYGVVRNMVDAQRDINKRFSKALAILSSNKTIMDEGAVPDLDEYAEEIGNPNAVIVKKKGFELKIDADRELSAAHLNVMQMSIQMIQTLSGVTDEAMGKTTNAVSGKAIMARQEQGSVSTAKPFDSLRACKQYHGEKKLSLVEQFMGEPKQFRITNSRGQPDYVEINDGMPENDIVRTKADYVVSEDDFNASMRQAQVAELMELMVGLAPVAPQVVMVLLDLVVEAMDVHSREEIVKRIRAITGMEDPDVDPSIPDPEREAREQQKAKQSELEQRAAIANLEKLEGEAAKARAVADKESANAAKVLQSMPGETVEQKRKALELALALIAAPPLAVDTADVLVENAEAPMQPPPPQEPPMPEQGMAQPIEGEM</sequence>
<evidence type="ECO:0008006" key="4">
    <source>
        <dbReference type="Google" id="ProtNLM"/>
    </source>
</evidence>
<name>A0A1H3E4W0_9RHOB</name>
<organism evidence="2 3">
    <name type="scientific">Roseicitreum antarcticum</name>
    <dbReference type="NCBI Taxonomy" id="564137"/>
    <lineage>
        <taxon>Bacteria</taxon>
        <taxon>Pseudomonadati</taxon>
        <taxon>Pseudomonadota</taxon>
        <taxon>Alphaproteobacteria</taxon>
        <taxon>Rhodobacterales</taxon>
        <taxon>Paracoccaceae</taxon>
        <taxon>Roseicitreum</taxon>
    </lineage>
</organism>
<keyword evidence="3" id="KW-1185">Reference proteome</keyword>
<feature type="compositionally biased region" description="Low complexity" evidence="1">
    <location>
        <begin position="734"/>
        <end position="745"/>
    </location>
</feature>
<feature type="region of interest" description="Disordered" evidence="1">
    <location>
        <begin position="719"/>
        <end position="745"/>
    </location>
</feature>
<feature type="region of interest" description="Disordered" evidence="1">
    <location>
        <begin position="619"/>
        <end position="643"/>
    </location>
</feature>
<feature type="compositionally biased region" description="Basic and acidic residues" evidence="1">
    <location>
        <begin position="629"/>
        <end position="643"/>
    </location>
</feature>